<evidence type="ECO:0000313" key="3">
    <source>
        <dbReference type="Proteomes" id="UP000007799"/>
    </source>
</evidence>
<feature type="compositionally biased region" description="Low complexity" evidence="1">
    <location>
        <begin position="86"/>
        <end position="115"/>
    </location>
</feature>
<reference evidence="2" key="1">
    <citation type="submission" date="2009-08" db="EMBL/GenBank/DDBJ databases">
        <title>Annotation of Salpingoeca rosetta.</title>
        <authorList>
            <consortium name="The Broad Institute Genome Sequencing Platform"/>
            <person name="Russ C."/>
            <person name="Cuomo C."/>
            <person name="Burger G."/>
            <person name="Gray M.W."/>
            <person name="Holland P.W.H."/>
            <person name="King N."/>
            <person name="Lang F.B.F."/>
            <person name="Roger A.J."/>
            <person name="Ruiz-Trillo I."/>
            <person name="Young S.K."/>
            <person name="Zeng Q."/>
            <person name="Gargeya S."/>
            <person name="Alvarado L."/>
            <person name="Berlin A."/>
            <person name="Chapman S.B."/>
            <person name="Chen Z."/>
            <person name="Freedman E."/>
            <person name="Gellesch M."/>
            <person name="Goldberg J."/>
            <person name="Griggs A."/>
            <person name="Gujja S."/>
            <person name="Heilman E."/>
            <person name="Heiman D."/>
            <person name="Howarth C."/>
            <person name="Mehta T."/>
            <person name="Neiman D."/>
            <person name="Pearson M."/>
            <person name="Roberts A."/>
            <person name="Saif S."/>
            <person name="Shea T."/>
            <person name="Shenoy N."/>
            <person name="Sisk P."/>
            <person name="Stolte C."/>
            <person name="Sykes S."/>
            <person name="White J."/>
            <person name="Yandava C."/>
            <person name="Haas B."/>
            <person name="Nusbaum C."/>
            <person name="Birren B."/>
        </authorList>
    </citation>
    <scope>NUCLEOTIDE SEQUENCE [LARGE SCALE GENOMIC DNA]</scope>
    <source>
        <strain evidence="2">ATCC 50818</strain>
    </source>
</reference>
<dbReference type="EMBL" id="GL832991">
    <property type="protein sequence ID" value="EGD80243.1"/>
    <property type="molecule type" value="Genomic_DNA"/>
</dbReference>
<evidence type="ECO:0000256" key="1">
    <source>
        <dbReference type="SAM" id="MobiDB-lite"/>
    </source>
</evidence>
<protein>
    <submittedName>
        <fullName evidence="2">Uncharacterized protein</fullName>
    </submittedName>
</protein>
<proteinExistence type="predicted"/>
<dbReference type="RefSeq" id="XP_004988305.1">
    <property type="nucleotide sequence ID" value="XM_004988248.1"/>
</dbReference>
<dbReference type="GeneID" id="16068832"/>
<dbReference type="Proteomes" id="UP000007799">
    <property type="component" value="Unassembled WGS sequence"/>
</dbReference>
<dbReference type="InParanoid" id="F2URE0"/>
<dbReference type="KEGG" id="sre:PTSG_10919"/>
<organism evidence="3">
    <name type="scientific">Salpingoeca rosetta (strain ATCC 50818 / BSB-021)</name>
    <dbReference type="NCBI Taxonomy" id="946362"/>
    <lineage>
        <taxon>Eukaryota</taxon>
        <taxon>Choanoflagellata</taxon>
        <taxon>Craspedida</taxon>
        <taxon>Salpingoecidae</taxon>
        <taxon>Salpingoeca</taxon>
    </lineage>
</organism>
<keyword evidence="3" id="KW-1185">Reference proteome</keyword>
<name>F2URE0_SALR5</name>
<gene>
    <name evidence="2" type="ORF">PTSG_10919</name>
</gene>
<sequence>MTAHKHLPHCANFFVCESKDTESVTTRTHARSADDLSRSKKITFVLLPRSSFAANTFTQSAVVLSTQQRQPQQKRPPPDHTLHFLPRSTTAAATASPSSPAVSSTRTPTPNTTARALAPTHTHTHTHFTCTAHHSARALTAATSEAEQLYIFWPHATGLLTSPIPLLPAIVVHKRHIWTQSPHQGPPRLVLTP</sequence>
<accession>F2URE0</accession>
<feature type="region of interest" description="Disordered" evidence="1">
    <location>
        <begin position="64"/>
        <end position="115"/>
    </location>
</feature>
<evidence type="ECO:0000313" key="2">
    <source>
        <dbReference type="EMBL" id="EGD80243.1"/>
    </source>
</evidence>
<dbReference type="AlphaFoldDB" id="F2URE0"/>